<dbReference type="GO" id="GO:0008658">
    <property type="term" value="F:penicillin binding"/>
    <property type="evidence" value="ECO:0007669"/>
    <property type="project" value="InterPro"/>
</dbReference>
<dbReference type="SUPFAM" id="SSF56601">
    <property type="entry name" value="beta-lactamase/transpeptidase-like"/>
    <property type="match status" value="1"/>
</dbReference>
<dbReference type="InterPro" id="IPR050515">
    <property type="entry name" value="Beta-lactam/transpept"/>
</dbReference>
<keyword evidence="4" id="KW-1133">Transmembrane helix</keyword>
<evidence type="ECO:0000256" key="3">
    <source>
        <dbReference type="ARBA" id="ARBA00023136"/>
    </source>
</evidence>
<proteinExistence type="inferred from homology"/>
<dbReference type="EMBL" id="GQ244496">
    <property type="protein sequence ID" value="ACS83734.1"/>
    <property type="molecule type" value="Genomic_DNA"/>
</dbReference>
<dbReference type="GO" id="GO:0071555">
    <property type="term" value="P:cell wall organization"/>
    <property type="evidence" value="ECO:0007669"/>
    <property type="project" value="TreeGrafter"/>
</dbReference>
<dbReference type="PANTHER" id="PTHR30627:SF1">
    <property type="entry name" value="PEPTIDOGLYCAN D,D-TRANSPEPTIDASE FTSI"/>
    <property type="match status" value="1"/>
</dbReference>
<keyword evidence="4" id="KW-0812">Transmembrane</keyword>
<dbReference type="PANTHER" id="PTHR30627">
    <property type="entry name" value="PEPTIDOGLYCAN D,D-TRANSPEPTIDASE"/>
    <property type="match status" value="1"/>
</dbReference>
<dbReference type="InterPro" id="IPR012338">
    <property type="entry name" value="Beta-lactam/transpept-like"/>
</dbReference>
<evidence type="ECO:0000259" key="6">
    <source>
        <dbReference type="Pfam" id="PF05569"/>
    </source>
</evidence>
<organism evidence="7">
    <name type="scientific">uncultured bacterium AOCefta1</name>
    <dbReference type="NCBI Taxonomy" id="654975"/>
    <lineage>
        <taxon>Bacteria</taxon>
        <taxon>environmental samples</taxon>
    </lineage>
</organism>
<protein>
    <submittedName>
        <fullName evidence="7">Penicillin binding protein</fullName>
    </submittedName>
</protein>
<evidence type="ECO:0000313" key="7">
    <source>
        <dbReference type="EMBL" id="ACS83734.1"/>
    </source>
</evidence>
<feature type="transmembrane region" description="Helical" evidence="4">
    <location>
        <begin position="171"/>
        <end position="193"/>
    </location>
</feature>
<name>D6MLZ4_9BACT</name>
<evidence type="ECO:0000259" key="5">
    <source>
        <dbReference type="Pfam" id="PF00905"/>
    </source>
</evidence>
<dbReference type="CDD" id="cd07341">
    <property type="entry name" value="M56_BlaR1_MecR1_like"/>
    <property type="match status" value="1"/>
</dbReference>
<evidence type="ECO:0000256" key="4">
    <source>
        <dbReference type="SAM" id="Phobius"/>
    </source>
</evidence>
<accession>D6MLZ4</accession>
<comment type="similarity">
    <text evidence="2">Belongs to the peptidase M56 family.</text>
</comment>
<comment type="subcellular location">
    <subcellularLocation>
        <location evidence="1">Membrane</location>
    </subcellularLocation>
</comment>
<dbReference type="Gene3D" id="3.40.710.10">
    <property type="entry name" value="DD-peptidase/beta-lactamase superfamily"/>
    <property type="match status" value="1"/>
</dbReference>
<evidence type="ECO:0000256" key="2">
    <source>
        <dbReference type="ARBA" id="ARBA00011075"/>
    </source>
</evidence>
<keyword evidence="3 4" id="KW-0472">Membrane</keyword>
<dbReference type="GO" id="GO:0005886">
    <property type="term" value="C:plasma membrane"/>
    <property type="evidence" value="ECO:0007669"/>
    <property type="project" value="TreeGrafter"/>
</dbReference>
<sequence>MAQAIPYRSSGKLIIKVSHHCDIPFSVFLMNKAYIVLPVSLLSSPNNVKIALAHEGQHHRNGDCLWAYFIEVIRIIFFCNPGVTRWKKVLSDLQEFSCDEVLIGHSKISPHDYGHCLVRVVQAASQSSLPTNPKFACAVGMALDKQNEDCTFIIRRISMLSAYPLKTSRPLIIGIAFVGFSIVAPLCMAYSAAGTLTSPKLKEMDTSHLNPKIQDIAQKEIALAVKEYHAKSGVIAIVDSKNGTIIAFAESSRNLENSWKSRVFSPGSTIKPFIAAAAIDSGTSYETKNYDCRSPYNIEGKTFTNYDSKVKSASLADAIAKSINVCLIKVSQEAGAPVVRKKLSEFGFDLNSGWQSSQSDDLQLAQASLGENIPVTIESLAKSYAILAHQGRSFEEPSKAVVSEKTLSSVNRMLENAVANGTGRRAAIPGISVAGKTGTVIENKVKPLALFAGYAPANNPNYVLLVVIEDGYLSKNGATMTSGGELAAPVFHNVAKNILK</sequence>
<evidence type="ECO:0000256" key="1">
    <source>
        <dbReference type="ARBA" id="ARBA00004370"/>
    </source>
</evidence>
<gene>
    <name evidence="7" type="ORF">WISOIL_0045</name>
</gene>
<reference evidence="7" key="1">
    <citation type="journal article" date="2010" name="Appl. Environ. Microbiol.">
        <title>Metagenomics Reveals Antibiotic Resistance Genes Encoding Predicted Bifunctional Proteins in Apple Orchard Soil.</title>
        <authorList>
            <person name="Donato J.J."/>
            <person name="Moe L.A."/>
            <person name="Converse B.J."/>
            <person name="Smart K.D."/>
            <person name="Berklein F.C."/>
            <person name="McManus P.S."/>
            <person name="Handelsman J."/>
        </authorList>
    </citation>
    <scope>NUCLEOTIDE SEQUENCE</scope>
</reference>
<dbReference type="InterPro" id="IPR001460">
    <property type="entry name" value="PCN-bd_Tpept"/>
</dbReference>
<dbReference type="InterPro" id="IPR008756">
    <property type="entry name" value="Peptidase_M56"/>
</dbReference>
<dbReference type="AlphaFoldDB" id="D6MLZ4"/>
<dbReference type="Pfam" id="PF00905">
    <property type="entry name" value="Transpeptidase"/>
    <property type="match status" value="1"/>
</dbReference>
<dbReference type="Pfam" id="PF05569">
    <property type="entry name" value="Peptidase_M56"/>
    <property type="match status" value="1"/>
</dbReference>
<feature type="domain" description="Penicillin-binding protein transpeptidase" evidence="5">
    <location>
        <begin position="233"/>
        <end position="494"/>
    </location>
</feature>
<feature type="domain" description="Peptidase M56" evidence="6">
    <location>
        <begin position="14"/>
        <end position="128"/>
    </location>
</feature>